<evidence type="ECO:0000259" key="3">
    <source>
        <dbReference type="Pfam" id="PF01738"/>
    </source>
</evidence>
<keyword evidence="1 2" id="KW-0732">Signal</keyword>
<dbReference type="EMBL" id="JALJEJ010000016">
    <property type="protein sequence ID" value="MCJ8212019.1"/>
    <property type="molecule type" value="Genomic_DNA"/>
</dbReference>
<proteinExistence type="predicted"/>
<dbReference type="GO" id="GO:0016787">
    <property type="term" value="F:hydrolase activity"/>
    <property type="evidence" value="ECO:0007669"/>
    <property type="project" value="InterPro"/>
</dbReference>
<dbReference type="PANTHER" id="PTHR43037:SF1">
    <property type="entry name" value="BLL1128 PROTEIN"/>
    <property type="match status" value="1"/>
</dbReference>
<dbReference type="Pfam" id="PF01738">
    <property type="entry name" value="DLH"/>
    <property type="match status" value="1"/>
</dbReference>
<dbReference type="RefSeq" id="WP_245133195.1">
    <property type="nucleotide sequence ID" value="NZ_JALJEJ010000016.1"/>
</dbReference>
<dbReference type="Proteomes" id="UP001139450">
    <property type="component" value="Unassembled WGS sequence"/>
</dbReference>
<evidence type="ECO:0000313" key="4">
    <source>
        <dbReference type="EMBL" id="MCJ8212019.1"/>
    </source>
</evidence>
<dbReference type="InterPro" id="IPR002925">
    <property type="entry name" value="Dienelactn_hydro"/>
</dbReference>
<evidence type="ECO:0000313" key="5">
    <source>
        <dbReference type="Proteomes" id="UP001139450"/>
    </source>
</evidence>
<organism evidence="4 5">
    <name type="scientific">Mucilaginibacter straminoryzae</name>
    <dbReference type="NCBI Taxonomy" id="2932774"/>
    <lineage>
        <taxon>Bacteria</taxon>
        <taxon>Pseudomonadati</taxon>
        <taxon>Bacteroidota</taxon>
        <taxon>Sphingobacteriia</taxon>
        <taxon>Sphingobacteriales</taxon>
        <taxon>Sphingobacteriaceae</taxon>
        <taxon>Mucilaginibacter</taxon>
    </lineage>
</organism>
<sequence length="266" mass="30057">MKHYKLAILALMICLLQSFVSLAQDLSKFDKGLYVNKKDTLAYRILMPQNFDPTKKYPLVLVLHGSGERGKDNEAQLKFGPKLFLNDTIRQRYPAIVVFPQCPDNSFWSNTEFKRDSVNNKTIFDFKEGGEPTKAMHALLGLIDQLRDKPYVDHDRIYVGGLSMGGMGTFELLRRKPKYFAAAFPICGGDNTVNAKKYARKVPVWIFHGAKDNVVPPDHSIVMVEAIKAAGGTPKFTLYPNDGHNSWDDAFAEPQLVPWLFSNVKK</sequence>
<keyword evidence="5" id="KW-1185">Reference proteome</keyword>
<evidence type="ECO:0000256" key="2">
    <source>
        <dbReference type="SAM" id="SignalP"/>
    </source>
</evidence>
<dbReference type="PANTHER" id="PTHR43037">
    <property type="entry name" value="UNNAMED PRODUCT-RELATED"/>
    <property type="match status" value="1"/>
</dbReference>
<dbReference type="Gene3D" id="3.40.50.1820">
    <property type="entry name" value="alpha/beta hydrolase"/>
    <property type="match status" value="1"/>
</dbReference>
<feature type="domain" description="Dienelactone hydrolase" evidence="3">
    <location>
        <begin position="132"/>
        <end position="244"/>
    </location>
</feature>
<evidence type="ECO:0000256" key="1">
    <source>
        <dbReference type="ARBA" id="ARBA00022729"/>
    </source>
</evidence>
<reference evidence="4" key="1">
    <citation type="submission" date="2022-04" db="EMBL/GenBank/DDBJ databases">
        <title>Mucilaginibacter sp. RS28 isolated from freshwater.</title>
        <authorList>
            <person name="Ko S.-R."/>
        </authorList>
    </citation>
    <scope>NUCLEOTIDE SEQUENCE</scope>
    <source>
        <strain evidence="4">RS28</strain>
    </source>
</reference>
<dbReference type="InterPro" id="IPR029058">
    <property type="entry name" value="AB_hydrolase_fold"/>
</dbReference>
<dbReference type="AlphaFoldDB" id="A0A9X1X6P1"/>
<feature type="chain" id="PRO_5040720591" evidence="2">
    <location>
        <begin position="24"/>
        <end position="266"/>
    </location>
</feature>
<comment type="caution">
    <text evidence="4">The sequence shown here is derived from an EMBL/GenBank/DDBJ whole genome shotgun (WGS) entry which is preliminary data.</text>
</comment>
<gene>
    <name evidence="4" type="ORF">MUY27_20045</name>
</gene>
<name>A0A9X1X6P1_9SPHI</name>
<feature type="signal peptide" evidence="2">
    <location>
        <begin position="1"/>
        <end position="23"/>
    </location>
</feature>
<dbReference type="SUPFAM" id="SSF53474">
    <property type="entry name" value="alpha/beta-Hydrolases"/>
    <property type="match status" value="1"/>
</dbReference>
<dbReference type="InterPro" id="IPR050955">
    <property type="entry name" value="Plant_Biomass_Hydrol_Est"/>
</dbReference>
<protein>
    <submittedName>
        <fullName evidence="4">Prolyl oligopeptidase family serine peptidase</fullName>
    </submittedName>
</protein>
<accession>A0A9X1X6P1</accession>